<evidence type="ECO:0000313" key="2">
    <source>
        <dbReference type="EMBL" id="KKN75428.1"/>
    </source>
</evidence>
<sequence length="68" mass="8082">MTLDDQIREKKLQLENIEKIKEAYIIQLLDAVNQYSETRHELEDLENTQNQEDQEHSEDCTCIKCEGK</sequence>
<organism evidence="2">
    <name type="scientific">marine sediment metagenome</name>
    <dbReference type="NCBI Taxonomy" id="412755"/>
    <lineage>
        <taxon>unclassified sequences</taxon>
        <taxon>metagenomes</taxon>
        <taxon>ecological metagenomes</taxon>
    </lineage>
</organism>
<dbReference type="EMBL" id="LAZR01000310">
    <property type="protein sequence ID" value="KKN75428.1"/>
    <property type="molecule type" value="Genomic_DNA"/>
</dbReference>
<proteinExistence type="predicted"/>
<protein>
    <submittedName>
        <fullName evidence="2">Uncharacterized protein</fullName>
    </submittedName>
</protein>
<name>A0A0F9WBA1_9ZZZZ</name>
<accession>A0A0F9WBA1</accession>
<keyword evidence="1" id="KW-0175">Coiled coil</keyword>
<evidence type="ECO:0000256" key="1">
    <source>
        <dbReference type="SAM" id="Coils"/>
    </source>
</evidence>
<gene>
    <name evidence="2" type="ORF">LCGC14_0380490</name>
</gene>
<reference evidence="2" key="1">
    <citation type="journal article" date="2015" name="Nature">
        <title>Complex archaea that bridge the gap between prokaryotes and eukaryotes.</title>
        <authorList>
            <person name="Spang A."/>
            <person name="Saw J.H."/>
            <person name="Jorgensen S.L."/>
            <person name="Zaremba-Niedzwiedzka K."/>
            <person name="Martijn J."/>
            <person name="Lind A.E."/>
            <person name="van Eijk R."/>
            <person name="Schleper C."/>
            <person name="Guy L."/>
            <person name="Ettema T.J."/>
        </authorList>
    </citation>
    <scope>NUCLEOTIDE SEQUENCE</scope>
</reference>
<comment type="caution">
    <text evidence="2">The sequence shown here is derived from an EMBL/GenBank/DDBJ whole genome shotgun (WGS) entry which is preliminary data.</text>
</comment>
<feature type="coiled-coil region" evidence="1">
    <location>
        <begin position="3"/>
        <end position="55"/>
    </location>
</feature>
<dbReference type="AlphaFoldDB" id="A0A0F9WBA1"/>